<keyword evidence="1 4" id="KW-0560">Oxidoreductase</keyword>
<name>A0ABM9A8W7_9VIBR</name>
<protein>
    <submittedName>
        <fullName evidence="4">Glyoxylate/hydroxypyruvate reductase A</fullName>
        <ecNumber evidence="4">1.1.1.81</ecNumber>
    </submittedName>
</protein>
<dbReference type="PANTHER" id="PTHR43333">
    <property type="entry name" value="2-HACID_DH_C DOMAIN-CONTAINING PROTEIN"/>
    <property type="match status" value="1"/>
</dbReference>
<dbReference type="InterPro" id="IPR006140">
    <property type="entry name" value="D-isomer_DH_NAD-bd"/>
</dbReference>
<accession>A0ABM9A8W7</accession>
<organism evidence="4 5">
    <name type="scientific">Vibrio marisflavi CECT 7928</name>
    <dbReference type="NCBI Taxonomy" id="634439"/>
    <lineage>
        <taxon>Bacteria</taxon>
        <taxon>Pseudomonadati</taxon>
        <taxon>Pseudomonadota</taxon>
        <taxon>Gammaproteobacteria</taxon>
        <taxon>Vibrionales</taxon>
        <taxon>Vibrionaceae</taxon>
        <taxon>Vibrio</taxon>
    </lineage>
</organism>
<dbReference type="SUPFAM" id="SSF51735">
    <property type="entry name" value="NAD(P)-binding Rossmann-fold domains"/>
    <property type="match status" value="1"/>
</dbReference>
<dbReference type="InterPro" id="IPR036291">
    <property type="entry name" value="NAD(P)-bd_dom_sf"/>
</dbReference>
<dbReference type="EMBL" id="CAKLDM010000003">
    <property type="protein sequence ID" value="CAH0542717.1"/>
    <property type="molecule type" value="Genomic_DNA"/>
</dbReference>
<evidence type="ECO:0000313" key="5">
    <source>
        <dbReference type="Proteomes" id="UP000838748"/>
    </source>
</evidence>
<feature type="domain" description="D-isomer specific 2-hydroxyacid dehydrogenase NAD-binding" evidence="3">
    <location>
        <begin position="106"/>
        <end position="279"/>
    </location>
</feature>
<proteinExistence type="predicted"/>
<dbReference type="Gene3D" id="3.40.50.720">
    <property type="entry name" value="NAD(P)-binding Rossmann-like Domain"/>
    <property type="match status" value="2"/>
</dbReference>
<evidence type="ECO:0000256" key="1">
    <source>
        <dbReference type="ARBA" id="ARBA00023002"/>
    </source>
</evidence>
<dbReference type="GO" id="GO:0016618">
    <property type="term" value="F:hydroxypyruvate reductase [NAD(P)H] activity"/>
    <property type="evidence" value="ECO:0007669"/>
    <property type="project" value="UniProtKB-EC"/>
</dbReference>
<comment type="caution">
    <text evidence="4">The sequence shown here is derived from an EMBL/GenBank/DDBJ whole genome shotgun (WGS) entry which is preliminary data.</text>
</comment>
<dbReference type="Proteomes" id="UP000838748">
    <property type="component" value="Unassembled WGS sequence"/>
</dbReference>
<dbReference type="SUPFAM" id="SSF52283">
    <property type="entry name" value="Formate/glycerate dehydrogenase catalytic domain-like"/>
    <property type="match status" value="1"/>
</dbReference>
<evidence type="ECO:0000259" key="3">
    <source>
        <dbReference type="Pfam" id="PF02826"/>
    </source>
</evidence>
<dbReference type="CDD" id="cd05300">
    <property type="entry name" value="2-Hacid_dh_1"/>
    <property type="match status" value="1"/>
</dbReference>
<keyword evidence="2" id="KW-0520">NAD</keyword>
<dbReference type="PANTHER" id="PTHR43333:SF1">
    <property type="entry name" value="D-ISOMER SPECIFIC 2-HYDROXYACID DEHYDROGENASE NAD-BINDING DOMAIN-CONTAINING PROTEIN"/>
    <property type="match status" value="1"/>
</dbReference>
<dbReference type="Pfam" id="PF02826">
    <property type="entry name" value="2-Hacid_dh_C"/>
    <property type="match status" value="1"/>
</dbReference>
<gene>
    <name evidence="4" type="primary">ghrA</name>
    <name evidence="4" type="ORF">VMF7928_04177</name>
</gene>
<keyword evidence="5" id="KW-1185">Reference proteome</keyword>
<evidence type="ECO:0000256" key="2">
    <source>
        <dbReference type="ARBA" id="ARBA00023027"/>
    </source>
</evidence>
<sequence length="314" mass="35689">MICTKEKSKQMNKVYLLTHNNDQYVQLLQNLPLPGLEIVDDKKEANIVIGAPPLAAKCLNEFTSLEWLQSTYAGIETLVQPELRQDYLLTNIKGIFGQFISEYVIGYCIQHYRHFPQYQDQQNKRDWQPHSYTSLLDKKMVILGTGSIGNYLAKAATAMGFTVSGVNRTGIPAKDSAFDSLYHINEIHSVLKGADVIVNTLPETSNTLGLLDKELFSNCQKVLFFNVGRGSTVNEDELIECIEAQYIEHAFLDVFTHEPLSQEHPYWSHDSITVTPHIAATSFPRDVIETFKVNYDRWCHGFSLENIVNFDKGY</sequence>
<evidence type="ECO:0000313" key="4">
    <source>
        <dbReference type="EMBL" id="CAH0542717.1"/>
    </source>
</evidence>
<reference evidence="4" key="1">
    <citation type="submission" date="2021-11" db="EMBL/GenBank/DDBJ databases">
        <authorList>
            <person name="Rodrigo-Torres L."/>
            <person name="Arahal R. D."/>
            <person name="Lucena T."/>
        </authorList>
    </citation>
    <scope>NUCLEOTIDE SEQUENCE</scope>
    <source>
        <strain evidence="4">CECT 7928</strain>
    </source>
</reference>
<dbReference type="EC" id="1.1.1.81" evidence="4"/>